<protein>
    <submittedName>
        <fullName evidence="2">Uncharacterized protein</fullName>
    </submittedName>
</protein>
<dbReference type="AlphaFoldDB" id="A0A6G1CF43"/>
<name>A0A6G1CF43_9ORYZ</name>
<feature type="non-terminal residue" evidence="2">
    <location>
        <position position="62"/>
    </location>
</feature>
<evidence type="ECO:0000313" key="2">
    <source>
        <dbReference type="EMBL" id="KAF0898799.1"/>
    </source>
</evidence>
<feature type="compositionally biased region" description="Polar residues" evidence="1">
    <location>
        <begin position="1"/>
        <end position="10"/>
    </location>
</feature>
<feature type="compositionally biased region" description="Basic residues" evidence="1">
    <location>
        <begin position="18"/>
        <end position="27"/>
    </location>
</feature>
<dbReference type="EMBL" id="SPHZ02000009">
    <property type="protein sequence ID" value="KAF0898799.1"/>
    <property type="molecule type" value="Genomic_DNA"/>
</dbReference>
<gene>
    <name evidence="2" type="ORF">E2562_011874</name>
</gene>
<proteinExistence type="predicted"/>
<feature type="region of interest" description="Disordered" evidence="1">
    <location>
        <begin position="1"/>
        <end position="29"/>
    </location>
</feature>
<sequence length="62" mass="6797">MGNCYGTSATAEEGSGKNNRRRKRKQKANPFTVVYNRGPALPLPGRPGLVVLRDPTRRDLSA</sequence>
<evidence type="ECO:0000256" key="1">
    <source>
        <dbReference type="SAM" id="MobiDB-lite"/>
    </source>
</evidence>
<dbReference type="Proteomes" id="UP000479710">
    <property type="component" value="Unassembled WGS sequence"/>
</dbReference>
<organism evidence="2 3">
    <name type="scientific">Oryza meyeriana var. granulata</name>
    <dbReference type="NCBI Taxonomy" id="110450"/>
    <lineage>
        <taxon>Eukaryota</taxon>
        <taxon>Viridiplantae</taxon>
        <taxon>Streptophyta</taxon>
        <taxon>Embryophyta</taxon>
        <taxon>Tracheophyta</taxon>
        <taxon>Spermatophyta</taxon>
        <taxon>Magnoliopsida</taxon>
        <taxon>Liliopsida</taxon>
        <taxon>Poales</taxon>
        <taxon>Poaceae</taxon>
        <taxon>BOP clade</taxon>
        <taxon>Oryzoideae</taxon>
        <taxon>Oryzeae</taxon>
        <taxon>Oryzinae</taxon>
        <taxon>Oryza</taxon>
        <taxon>Oryza meyeriana</taxon>
    </lineage>
</organism>
<reference evidence="2 3" key="1">
    <citation type="submission" date="2019-11" db="EMBL/GenBank/DDBJ databases">
        <title>Whole genome sequence of Oryza granulata.</title>
        <authorList>
            <person name="Li W."/>
        </authorList>
    </citation>
    <scope>NUCLEOTIDE SEQUENCE [LARGE SCALE GENOMIC DNA]</scope>
    <source>
        <strain evidence="3">cv. Menghai</strain>
        <tissue evidence="2">Leaf</tissue>
    </source>
</reference>
<comment type="caution">
    <text evidence="2">The sequence shown here is derived from an EMBL/GenBank/DDBJ whole genome shotgun (WGS) entry which is preliminary data.</text>
</comment>
<keyword evidence="3" id="KW-1185">Reference proteome</keyword>
<accession>A0A6G1CF43</accession>
<evidence type="ECO:0000313" key="3">
    <source>
        <dbReference type="Proteomes" id="UP000479710"/>
    </source>
</evidence>